<dbReference type="PANTHER" id="PTHR11774:SF6">
    <property type="entry name" value="PROTEIN FARNESYLTRANSFERASE SUBUNIT BETA"/>
    <property type="match status" value="1"/>
</dbReference>
<keyword evidence="10" id="KW-1185">Reference proteome</keyword>
<gene>
    <name evidence="9" type="primary">Fntb</name>
    <name evidence="9" type="ORF">NOTPEN_R00015</name>
</gene>
<evidence type="ECO:0000256" key="2">
    <source>
        <dbReference type="ARBA" id="ARBA00010497"/>
    </source>
</evidence>
<evidence type="ECO:0000256" key="7">
    <source>
        <dbReference type="ARBA" id="ARBA00022833"/>
    </source>
</evidence>
<name>A0A7K7A8Y6_9AVES</name>
<keyword evidence="6" id="KW-0677">Repeat</keyword>
<proteinExistence type="inferred from homology"/>
<evidence type="ECO:0000256" key="5">
    <source>
        <dbReference type="ARBA" id="ARBA00022723"/>
    </source>
</evidence>
<dbReference type="PANTHER" id="PTHR11774">
    <property type="entry name" value="GERANYLGERANYL TRANSFERASE TYPE BETA SUBUNIT"/>
    <property type="match status" value="1"/>
</dbReference>
<comment type="cofactor">
    <cofactor evidence="1">
        <name>Zn(2+)</name>
        <dbReference type="ChEBI" id="CHEBI:29105"/>
    </cofactor>
</comment>
<keyword evidence="3" id="KW-0637">Prenyltransferase</keyword>
<comment type="caution">
    <text evidence="9">The sequence shown here is derived from an EMBL/GenBank/DDBJ whole genome shotgun (WGS) entry which is preliminary data.</text>
</comment>
<dbReference type="GO" id="GO:0004660">
    <property type="term" value="F:protein farnesyltransferase activity"/>
    <property type="evidence" value="ECO:0007669"/>
    <property type="project" value="TreeGrafter"/>
</dbReference>
<dbReference type="EMBL" id="VZSG01001115">
    <property type="protein sequence ID" value="NWX92635.1"/>
    <property type="molecule type" value="Genomic_DNA"/>
</dbReference>
<dbReference type="Gene3D" id="1.50.10.20">
    <property type="match status" value="1"/>
</dbReference>
<feature type="domain" description="Prenyltransferase alpha-alpha toroid" evidence="8">
    <location>
        <begin position="1"/>
        <end position="234"/>
    </location>
</feature>
<evidence type="ECO:0000256" key="6">
    <source>
        <dbReference type="ARBA" id="ARBA00022737"/>
    </source>
</evidence>
<evidence type="ECO:0000256" key="4">
    <source>
        <dbReference type="ARBA" id="ARBA00022679"/>
    </source>
</evidence>
<dbReference type="GO" id="GO:0005965">
    <property type="term" value="C:protein farnesyltransferase complex"/>
    <property type="evidence" value="ECO:0007669"/>
    <property type="project" value="TreeGrafter"/>
</dbReference>
<evidence type="ECO:0000313" key="9">
    <source>
        <dbReference type="EMBL" id="NWX92635.1"/>
    </source>
</evidence>
<comment type="similarity">
    <text evidence="2">Belongs to the protein prenyltransferase subunit beta family.</text>
</comment>
<feature type="non-terminal residue" evidence="9">
    <location>
        <position position="252"/>
    </location>
</feature>
<dbReference type="Pfam" id="PF00432">
    <property type="entry name" value="Prenyltrans"/>
    <property type="match status" value="1"/>
</dbReference>
<keyword evidence="4 9" id="KW-0808">Transferase</keyword>
<accession>A0A7K7A8Y6</accession>
<evidence type="ECO:0000259" key="8">
    <source>
        <dbReference type="Pfam" id="PF00432"/>
    </source>
</evidence>
<dbReference type="InterPro" id="IPR045089">
    <property type="entry name" value="PGGT1B-like"/>
</dbReference>
<reference evidence="9 10" key="1">
    <citation type="submission" date="2019-09" db="EMBL/GenBank/DDBJ databases">
        <title>Bird 10,000 Genomes (B10K) Project - Family phase.</title>
        <authorList>
            <person name="Zhang G."/>
        </authorList>
    </citation>
    <scope>NUCLEOTIDE SEQUENCE [LARGE SCALE GENOMIC DNA]</scope>
    <source>
        <strain evidence="9">B10K-MSB-04</strain>
    </source>
</reference>
<dbReference type="SUPFAM" id="SSF48239">
    <property type="entry name" value="Terpenoid cyclases/Protein prenyltransferases"/>
    <property type="match status" value="1"/>
</dbReference>
<dbReference type="GO" id="GO:0046872">
    <property type="term" value="F:metal ion binding"/>
    <property type="evidence" value="ECO:0007669"/>
    <property type="project" value="UniProtKB-KW"/>
</dbReference>
<protein>
    <submittedName>
        <fullName evidence="9">FNTB farnesyltransferase</fullName>
    </submittedName>
</protein>
<evidence type="ECO:0000256" key="3">
    <source>
        <dbReference type="ARBA" id="ARBA00022602"/>
    </source>
</evidence>
<keyword evidence="5" id="KW-0479">Metal-binding</keyword>
<evidence type="ECO:0000256" key="1">
    <source>
        <dbReference type="ARBA" id="ARBA00001947"/>
    </source>
</evidence>
<keyword evidence="7" id="KW-0862">Zinc</keyword>
<sequence>MHAGGEVDVRSAYCAAAVASLTNVASAALFAGTAEWIARCQNWEGGIGGVPGMEAHGGYTFCGLAALVILQKEQLLDLRSLLVSVGPRRCPRGPACSLSPRIPAQHWVTGRQMRFEGGFQGRCNKLVDGCYSFWQAGLLPLLHRALHASGDTALSTTHWMFDQAALQRYILLCCQCPAGGLLDKPGKSRDFYHTCYCLSGLAIAQHFGSGELHHELVLGAAENRLQATHPVYNMAPEKVLRAAMHFMRLPPP</sequence>
<organism evidence="9 10">
    <name type="scientific">Nothoprocta pentlandii</name>
    <dbReference type="NCBI Taxonomy" id="2585814"/>
    <lineage>
        <taxon>Eukaryota</taxon>
        <taxon>Metazoa</taxon>
        <taxon>Chordata</taxon>
        <taxon>Craniata</taxon>
        <taxon>Vertebrata</taxon>
        <taxon>Euteleostomi</taxon>
        <taxon>Archelosauria</taxon>
        <taxon>Archosauria</taxon>
        <taxon>Dinosauria</taxon>
        <taxon>Saurischia</taxon>
        <taxon>Theropoda</taxon>
        <taxon>Coelurosauria</taxon>
        <taxon>Aves</taxon>
        <taxon>Palaeognathae</taxon>
        <taxon>Tinamiformes</taxon>
        <taxon>Tinamidae</taxon>
        <taxon>Nothoprocta</taxon>
    </lineage>
</organism>
<feature type="non-terminal residue" evidence="9">
    <location>
        <position position="1"/>
    </location>
</feature>
<dbReference type="InterPro" id="IPR001330">
    <property type="entry name" value="Prenyltrans"/>
</dbReference>
<dbReference type="InterPro" id="IPR008930">
    <property type="entry name" value="Terpenoid_cyclase/PrenylTrfase"/>
</dbReference>
<dbReference type="AlphaFoldDB" id="A0A7K7A8Y6"/>
<dbReference type="Proteomes" id="UP000538817">
    <property type="component" value="Unassembled WGS sequence"/>
</dbReference>
<evidence type="ECO:0000313" key="10">
    <source>
        <dbReference type="Proteomes" id="UP000538817"/>
    </source>
</evidence>